<evidence type="ECO:0000313" key="4">
    <source>
        <dbReference type="Proteomes" id="UP000475385"/>
    </source>
</evidence>
<gene>
    <name evidence="3" type="ORF">G3576_09520</name>
</gene>
<dbReference type="Pfam" id="PF03401">
    <property type="entry name" value="TctC"/>
    <property type="match status" value="1"/>
</dbReference>
<dbReference type="AlphaFoldDB" id="A0A6M1LJ14"/>
<keyword evidence="4" id="KW-1185">Reference proteome</keyword>
<proteinExistence type="inferred from homology"/>
<dbReference type="CDD" id="cd07012">
    <property type="entry name" value="PBP2_Bug_TTT"/>
    <property type="match status" value="1"/>
</dbReference>
<dbReference type="Gene3D" id="3.40.190.10">
    <property type="entry name" value="Periplasmic binding protein-like II"/>
    <property type="match status" value="1"/>
</dbReference>
<dbReference type="EMBL" id="JAAIKB010000003">
    <property type="protein sequence ID" value="NGM20251.1"/>
    <property type="molecule type" value="Genomic_DNA"/>
</dbReference>
<dbReference type="Gene3D" id="3.40.190.150">
    <property type="entry name" value="Bordetella uptake gene, domain 1"/>
    <property type="match status" value="1"/>
</dbReference>
<evidence type="ECO:0000256" key="2">
    <source>
        <dbReference type="SAM" id="SignalP"/>
    </source>
</evidence>
<dbReference type="SUPFAM" id="SSF53850">
    <property type="entry name" value="Periplasmic binding protein-like II"/>
    <property type="match status" value="1"/>
</dbReference>
<dbReference type="PIRSF" id="PIRSF017082">
    <property type="entry name" value="YflP"/>
    <property type="match status" value="1"/>
</dbReference>
<dbReference type="Proteomes" id="UP000475385">
    <property type="component" value="Unassembled WGS sequence"/>
</dbReference>
<accession>A0A6M1LJ14</accession>
<sequence>MLRRSLLASPFLAAPLIAVMPARAQAPWPDKPVTLIVGYGAGGATDIIARTFAERMQPLLGQPMVVQNVTGAGGTIASDRVAKAAPDGHTILLIPNAHAVAPGLYARLPYDTAGDFTALFFAGNSANVLVVPAGSPDRDLAALAARGRAASAPLQTGSAALAGWQPAHQIMKEALGLTLEHVPYRSGPQGQTDLIAGRLDFMVSNVLEVAEHVRAGRLRALAVTSPTRSPLLPEVPTFAELGVTALQADSWFGVIAPRGTPAAALDRMHAAFTSIAGVPEVASRLQTLGLIPAPMEREAWQRFYLAEVEKWSAVPRRANIRIE</sequence>
<dbReference type="PANTHER" id="PTHR42928">
    <property type="entry name" value="TRICARBOXYLATE-BINDING PROTEIN"/>
    <property type="match status" value="1"/>
</dbReference>
<dbReference type="InterPro" id="IPR042100">
    <property type="entry name" value="Bug_dom1"/>
</dbReference>
<feature type="signal peptide" evidence="2">
    <location>
        <begin position="1"/>
        <end position="24"/>
    </location>
</feature>
<reference evidence="3 4" key="2">
    <citation type="submission" date="2020-03" db="EMBL/GenBank/DDBJ databases">
        <title>Roseomonas stagni sp. nov., isolated from pond water in Japan.</title>
        <authorList>
            <person name="Furuhata K."/>
            <person name="Miyamoto H."/>
            <person name="Goto K."/>
        </authorList>
    </citation>
    <scope>NUCLEOTIDE SEQUENCE [LARGE SCALE GENOMIC DNA]</scope>
    <source>
        <strain evidence="3 4">PeD5</strain>
    </source>
</reference>
<name>A0A6M1LJ14_9PROT</name>
<evidence type="ECO:0000313" key="3">
    <source>
        <dbReference type="EMBL" id="NGM20251.1"/>
    </source>
</evidence>
<dbReference type="InterPro" id="IPR005064">
    <property type="entry name" value="BUG"/>
</dbReference>
<protein>
    <submittedName>
        <fullName evidence="3">Tripartite tricarboxylate transporter substrate binding protein</fullName>
    </submittedName>
</protein>
<reference evidence="3 4" key="1">
    <citation type="submission" date="2020-02" db="EMBL/GenBank/DDBJ databases">
        <authorList>
            <person name="Kim H.M."/>
            <person name="Jeon C.O."/>
        </authorList>
    </citation>
    <scope>NUCLEOTIDE SEQUENCE [LARGE SCALE GENOMIC DNA]</scope>
    <source>
        <strain evidence="3 4">PeD5</strain>
    </source>
</reference>
<organism evidence="3 4">
    <name type="scientific">Falsiroseomonas algicola</name>
    <dbReference type="NCBI Taxonomy" id="2716930"/>
    <lineage>
        <taxon>Bacteria</taxon>
        <taxon>Pseudomonadati</taxon>
        <taxon>Pseudomonadota</taxon>
        <taxon>Alphaproteobacteria</taxon>
        <taxon>Acetobacterales</taxon>
        <taxon>Roseomonadaceae</taxon>
        <taxon>Falsiroseomonas</taxon>
    </lineage>
</organism>
<comment type="similarity">
    <text evidence="1">Belongs to the UPF0065 (bug) family.</text>
</comment>
<dbReference type="RefSeq" id="WP_164694156.1">
    <property type="nucleotide sequence ID" value="NZ_JAAIKB010000003.1"/>
</dbReference>
<dbReference type="PANTHER" id="PTHR42928:SF5">
    <property type="entry name" value="BLR1237 PROTEIN"/>
    <property type="match status" value="1"/>
</dbReference>
<comment type="caution">
    <text evidence="3">The sequence shown here is derived from an EMBL/GenBank/DDBJ whole genome shotgun (WGS) entry which is preliminary data.</text>
</comment>
<evidence type="ECO:0000256" key="1">
    <source>
        <dbReference type="ARBA" id="ARBA00006987"/>
    </source>
</evidence>
<feature type="chain" id="PRO_5027038823" evidence="2">
    <location>
        <begin position="25"/>
        <end position="323"/>
    </location>
</feature>
<keyword evidence="2" id="KW-0732">Signal</keyword>